<protein>
    <submittedName>
        <fullName evidence="1">Plasmid mobilization relaxosome protein MobC</fullName>
    </submittedName>
</protein>
<name>A0ABX2T245_9BACL</name>
<proteinExistence type="predicted"/>
<accession>A0ABX2T245</accession>
<gene>
    <name evidence="1" type="primary">mobC</name>
    <name evidence="1" type="ORF">HZY85_03575</name>
</gene>
<reference evidence="1 2" key="1">
    <citation type="submission" date="2020-07" db="EMBL/GenBank/DDBJ databases">
        <title>MOT database genomes.</title>
        <authorList>
            <person name="Joseph S."/>
            <person name="Aduse-Opoku J."/>
            <person name="Hashim A."/>
            <person name="Wade W."/>
            <person name="Curtis M."/>
        </authorList>
    </citation>
    <scope>NUCLEOTIDE SEQUENCE [LARGE SCALE GENOMIC DNA]</scope>
    <source>
        <strain evidence="1 2">CIP 106318</strain>
    </source>
</reference>
<evidence type="ECO:0000313" key="1">
    <source>
        <dbReference type="EMBL" id="NYS47275.1"/>
    </source>
</evidence>
<sequence length="112" mass="13118">MKQIKRFELRLSELEAIQLKENASMSGLTISEYIRKRAVYSRDFIVDLSPILKLNYEISKIGININQIVKLCNYHKFVDKKDVDTLINLQKEIKELLQPISSFCSEIKNLEK</sequence>
<keyword evidence="2" id="KW-1185">Reference proteome</keyword>
<dbReference type="RefSeq" id="WP_179940951.1">
    <property type="nucleotide sequence ID" value="NZ_JACBYF010000004.1"/>
</dbReference>
<organism evidence="1 2">
    <name type="scientific">Gemelliphila palaticanis</name>
    <dbReference type="NCBI Taxonomy" id="81950"/>
    <lineage>
        <taxon>Bacteria</taxon>
        <taxon>Bacillati</taxon>
        <taxon>Bacillota</taxon>
        <taxon>Bacilli</taxon>
        <taxon>Bacillales</taxon>
        <taxon>Gemellaceae</taxon>
        <taxon>Gemelliphila</taxon>
    </lineage>
</organism>
<evidence type="ECO:0000313" key="2">
    <source>
        <dbReference type="Proteomes" id="UP000531840"/>
    </source>
</evidence>
<dbReference type="Proteomes" id="UP000531840">
    <property type="component" value="Unassembled WGS sequence"/>
</dbReference>
<dbReference type="EMBL" id="JACBYF010000004">
    <property type="protein sequence ID" value="NYS47275.1"/>
    <property type="molecule type" value="Genomic_DNA"/>
</dbReference>
<comment type="caution">
    <text evidence="1">The sequence shown here is derived from an EMBL/GenBank/DDBJ whole genome shotgun (WGS) entry which is preliminary data.</text>
</comment>
<dbReference type="InterPro" id="IPR053842">
    <property type="entry name" value="NikA-like"/>
</dbReference>
<dbReference type="Pfam" id="PF21983">
    <property type="entry name" value="NikA-like"/>
    <property type="match status" value="1"/>
</dbReference>